<dbReference type="Proteomes" id="UP001375240">
    <property type="component" value="Unassembled WGS sequence"/>
</dbReference>
<comment type="caution">
    <text evidence="2">The sequence shown here is derived from an EMBL/GenBank/DDBJ whole genome shotgun (WGS) entry which is preliminary data.</text>
</comment>
<feature type="compositionally biased region" description="Basic and acidic residues" evidence="1">
    <location>
        <begin position="10"/>
        <end position="22"/>
    </location>
</feature>
<dbReference type="AlphaFoldDB" id="A0AAV9UNZ8"/>
<feature type="compositionally biased region" description="Basic and acidic residues" evidence="1">
    <location>
        <begin position="330"/>
        <end position="345"/>
    </location>
</feature>
<evidence type="ECO:0000313" key="3">
    <source>
        <dbReference type="Proteomes" id="UP001375240"/>
    </source>
</evidence>
<evidence type="ECO:0008006" key="4">
    <source>
        <dbReference type="Google" id="ProtNLM"/>
    </source>
</evidence>
<feature type="region of interest" description="Disordered" evidence="1">
    <location>
        <begin position="1"/>
        <end position="117"/>
    </location>
</feature>
<name>A0AAV9UNZ8_9PEZI</name>
<gene>
    <name evidence="2" type="ORF">TWF696_007569</name>
</gene>
<evidence type="ECO:0000256" key="1">
    <source>
        <dbReference type="SAM" id="MobiDB-lite"/>
    </source>
</evidence>
<sequence>MYRRKTFASLREDTFDGPRESYNRPPYDSKQQQQKQPKQKQERPHRQQRQRPFSSSFTFESVRGRQKHRHSLHGDQVRPHPPPAVAAATAKKEFEYESRKQQRHSRQPTPPPATPMRFLNLAGYTDKDGKYFYPTCAYTCLNDLPNQFCPPSESCLCMNTRLLDELGVCVKLECVHGGDMSKFWRVMGRECDDVQGIGVEDVEVSDPEPEPQEDPEEEEEEEDDNRYETSDYGDHFRYFKQREKEEREWEKECRRRDMALLEVPRPKSPAPTQMSEGPALTITVTKTVSIEVQSLRTMDTIDARTVRNMCLDNGEAGSSAVWDKSFFRAEDEESERGGWDFDGRSRSRSRRRPSGSRPGTARPQTGRGRLRPATPAAVEQPKEPELMANVSCHEVVDFLKKVGITPKRVAGMVKKVKNVFGRATTA</sequence>
<dbReference type="EMBL" id="JAVHNQ010000006">
    <property type="protein sequence ID" value="KAK6343915.1"/>
    <property type="molecule type" value="Genomic_DNA"/>
</dbReference>
<accession>A0AAV9UNZ8</accession>
<evidence type="ECO:0000313" key="2">
    <source>
        <dbReference type="EMBL" id="KAK6343915.1"/>
    </source>
</evidence>
<organism evidence="2 3">
    <name type="scientific">Orbilia brochopaga</name>
    <dbReference type="NCBI Taxonomy" id="3140254"/>
    <lineage>
        <taxon>Eukaryota</taxon>
        <taxon>Fungi</taxon>
        <taxon>Dikarya</taxon>
        <taxon>Ascomycota</taxon>
        <taxon>Pezizomycotina</taxon>
        <taxon>Orbiliomycetes</taxon>
        <taxon>Orbiliales</taxon>
        <taxon>Orbiliaceae</taxon>
        <taxon>Orbilia</taxon>
    </lineage>
</organism>
<protein>
    <recommendedName>
        <fullName evidence="4">Extracellular membrane protein CFEM domain-containing protein</fullName>
    </recommendedName>
</protein>
<keyword evidence="3" id="KW-1185">Reference proteome</keyword>
<feature type="region of interest" description="Disordered" evidence="1">
    <location>
        <begin position="330"/>
        <end position="385"/>
    </location>
</feature>
<proteinExistence type="predicted"/>
<feature type="compositionally biased region" description="Basic and acidic residues" evidence="1">
    <location>
        <begin position="90"/>
        <end position="100"/>
    </location>
</feature>
<reference evidence="2 3" key="1">
    <citation type="submission" date="2019-10" db="EMBL/GenBank/DDBJ databases">
        <authorList>
            <person name="Palmer J.M."/>
        </authorList>
    </citation>
    <scope>NUCLEOTIDE SEQUENCE [LARGE SCALE GENOMIC DNA]</scope>
    <source>
        <strain evidence="2 3">TWF696</strain>
    </source>
</reference>
<feature type="compositionally biased region" description="Acidic residues" evidence="1">
    <location>
        <begin position="200"/>
        <end position="225"/>
    </location>
</feature>
<feature type="region of interest" description="Disordered" evidence="1">
    <location>
        <begin position="198"/>
        <end position="231"/>
    </location>
</feature>